<dbReference type="STRING" id="42256.RradSPS_0859"/>
<dbReference type="InterPro" id="IPR012902">
    <property type="entry name" value="N_methyl_site"/>
</dbReference>
<organism evidence="10 12">
    <name type="scientific">Rubrobacter radiotolerans</name>
    <name type="common">Arthrobacter radiotolerans</name>
    <dbReference type="NCBI Taxonomy" id="42256"/>
    <lineage>
        <taxon>Bacteria</taxon>
        <taxon>Bacillati</taxon>
        <taxon>Actinomycetota</taxon>
        <taxon>Rubrobacteria</taxon>
        <taxon>Rubrobacterales</taxon>
        <taxon>Rubrobacteraceae</taxon>
        <taxon>Rubrobacter</taxon>
    </lineage>
</organism>
<evidence type="ECO:0000256" key="2">
    <source>
        <dbReference type="ARBA" id="ARBA00022475"/>
    </source>
</evidence>
<dbReference type="InterPro" id="IPR022346">
    <property type="entry name" value="T2SS_GspH"/>
</dbReference>
<proteinExistence type="predicted"/>
<dbReference type="GO" id="GO:0005886">
    <property type="term" value="C:plasma membrane"/>
    <property type="evidence" value="ECO:0007669"/>
    <property type="project" value="UniProtKB-SubCell"/>
</dbReference>
<dbReference type="OrthoDB" id="4828881at2"/>
<dbReference type="EMBL" id="CP007514">
    <property type="protein sequence ID" value="AHY46142.1"/>
    <property type="molecule type" value="Genomic_DNA"/>
</dbReference>
<dbReference type="Pfam" id="PF12019">
    <property type="entry name" value="GspH"/>
    <property type="match status" value="1"/>
</dbReference>
<evidence type="ECO:0000256" key="6">
    <source>
        <dbReference type="ARBA" id="ARBA00022989"/>
    </source>
</evidence>
<dbReference type="EMBL" id="JAWXXX010000001">
    <property type="protein sequence ID" value="MDX5893552.1"/>
    <property type="molecule type" value="Genomic_DNA"/>
</dbReference>
<dbReference type="AlphaFoldDB" id="A0A023X109"/>
<evidence type="ECO:0000313" key="10">
    <source>
        <dbReference type="EMBL" id="AHY46142.1"/>
    </source>
</evidence>
<feature type="domain" description="General secretion pathway GspH" evidence="9">
    <location>
        <begin position="50"/>
        <end position="158"/>
    </location>
</feature>
<evidence type="ECO:0000256" key="3">
    <source>
        <dbReference type="ARBA" id="ARBA00022481"/>
    </source>
</evidence>
<protein>
    <submittedName>
        <fullName evidence="10 11">Prepilin-type N-terminal cleavage/methylation domain</fullName>
    </submittedName>
</protein>
<dbReference type="Gene3D" id="3.30.700.10">
    <property type="entry name" value="Glycoprotein, Type 4 Pilin"/>
    <property type="match status" value="1"/>
</dbReference>
<evidence type="ECO:0000256" key="5">
    <source>
        <dbReference type="ARBA" id="ARBA00022692"/>
    </source>
</evidence>
<evidence type="ECO:0000256" key="4">
    <source>
        <dbReference type="ARBA" id="ARBA00022519"/>
    </source>
</evidence>
<dbReference type="HOGENOM" id="CLU_1675708_0_0_11"/>
<dbReference type="SUPFAM" id="SSF54523">
    <property type="entry name" value="Pili subunits"/>
    <property type="match status" value="1"/>
</dbReference>
<dbReference type="GO" id="GO:0015627">
    <property type="term" value="C:type II protein secretion system complex"/>
    <property type="evidence" value="ECO:0007669"/>
    <property type="project" value="InterPro"/>
</dbReference>
<dbReference type="Proteomes" id="UP000025229">
    <property type="component" value="Chromosome"/>
</dbReference>
<dbReference type="Proteomes" id="UP001281130">
    <property type="component" value="Unassembled WGS sequence"/>
</dbReference>
<keyword evidence="3" id="KW-0488">Methylation</keyword>
<name>A0A023X109_RUBRA</name>
<dbReference type="NCBIfam" id="TIGR02532">
    <property type="entry name" value="IV_pilin_GFxxxE"/>
    <property type="match status" value="1"/>
</dbReference>
<keyword evidence="12" id="KW-1185">Reference proteome</keyword>
<evidence type="ECO:0000313" key="11">
    <source>
        <dbReference type="EMBL" id="MDX5893552.1"/>
    </source>
</evidence>
<evidence type="ECO:0000256" key="7">
    <source>
        <dbReference type="ARBA" id="ARBA00023136"/>
    </source>
</evidence>
<dbReference type="GO" id="GO:0015628">
    <property type="term" value="P:protein secretion by the type II secretion system"/>
    <property type="evidence" value="ECO:0007669"/>
    <property type="project" value="InterPro"/>
</dbReference>
<sequence length="165" mass="17685">MRKTRTPACRDERGFTLPEVVIVVVLLGILAAIALPSWFGFIESRNAASAANQVTADLRLAHSTARNRLNKVEARLLGTDCPGLSGSAGRRYQIVEFVADVAQTPRERCLPDGSKFVSVLPRTITFNSDGTAVNPAGNIGVARKSASAAEYTISINTQTSRVKVD</sequence>
<dbReference type="eggNOG" id="COG2165">
    <property type="taxonomic scope" value="Bacteria"/>
</dbReference>
<evidence type="ECO:0000256" key="8">
    <source>
        <dbReference type="SAM" id="Phobius"/>
    </source>
</evidence>
<keyword evidence="4" id="KW-0997">Cell inner membrane</keyword>
<comment type="subcellular location">
    <subcellularLocation>
        <location evidence="1">Cell inner membrane</location>
        <topology evidence="1">Single-pass membrane protein</topology>
    </subcellularLocation>
</comment>
<dbReference type="RefSeq" id="WP_051589354.1">
    <property type="nucleotide sequence ID" value="NZ_CP007514.1"/>
</dbReference>
<keyword evidence="2" id="KW-1003">Cell membrane</keyword>
<feature type="transmembrane region" description="Helical" evidence="8">
    <location>
        <begin position="20"/>
        <end position="41"/>
    </location>
</feature>
<evidence type="ECO:0000256" key="1">
    <source>
        <dbReference type="ARBA" id="ARBA00004377"/>
    </source>
</evidence>
<keyword evidence="7 8" id="KW-0472">Membrane</keyword>
<keyword evidence="5 8" id="KW-0812">Transmembrane</keyword>
<keyword evidence="6 8" id="KW-1133">Transmembrane helix</keyword>
<dbReference type="Pfam" id="PF07963">
    <property type="entry name" value="N_methyl"/>
    <property type="match status" value="1"/>
</dbReference>
<dbReference type="InterPro" id="IPR045584">
    <property type="entry name" value="Pilin-like"/>
</dbReference>
<accession>A0A023X109</accession>
<reference evidence="11" key="2">
    <citation type="submission" date="2023-11" db="EMBL/GenBank/DDBJ databases">
        <title>MicrobeMod: A computational toolkit for identifying prokaryotic methylation and restriction-modification with nanopore sequencing.</title>
        <authorList>
            <person name="Crits-Christoph A."/>
            <person name="Kang S.C."/>
            <person name="Lee H."/>
            <person name="Ostrov N."/>
        </authorList>
    </citation>
    <scope>NUCLEOTIDE SEQUENCE</scope>
    <source>
        <strain evidence="11">ATCC 51242</strain>
    </source>
</reference>
<evidence type="ECO:0000313" key="12">
    <source>
        <dbReference type="Proteomes" id="UP000025229"/>
    </source>
</evidence>
<dbReference type="PROSITE" id="PS00409">
    <property type="entry name" value="PROKAR_NTER_METHYL"/>
    <property type="match status" value="1"/>
</dbReference>
<gene>
    <name evidence="10" type="ORF">RradSPS_0859</name>
    <name evidence="11" type="ORF">SIL72_05855</name>
</gene>
<evidence type="ECO:0000259" key="9">
    <source>
        <dbReference type="Pfam" id="PF12019"/>
    </source>
</evidence>
<reference evidence="10 12" key="1">
    <citation type="submission" date="2014-03" db="EMBL/GenBank/DDBJ databases">
        <title>Complete genome sequence of the Radio-Resistant Rubrobacter radiotolerans RSPS-4.</title>
        <authorList>
            <person name="Egas C.C."/>
            <person name="Barroso C.C."/>
            <person name="Froufe H.J.C."/>
            <person name="Pacheco J.J."/>
            <person name="Albuquerque L.L."/>
            <person name="da Costa M.M.S."/>
        </authorList>
    </citation>
    <scope>NUCLEOTIDE SEQUENCE [LARGE SCALE GENOMIC DNA]</scope>
    <source>
        <strain evidence="10 12">RSPS-4</strain>
    </source>
</reference>
<dbReference type="KEGG" id="rrd:RradSPS_0859"/>